<dbReference type="OrthoDB" id="6510177at2759"/>
<reference evidence="11 12" key="1">
    <citation type="journal article" date="2016" name="Genome Biol. Evol.">
        <title>Gene Family Evolution Reflects Adaptation to Soil Environmental Stressors in the Genome of the Collembolan Orchesella cincta.</title>
        <authorList>
            <person name="Faddeeva-Vakhrusheva A."/>
            <person name="Derks M.F."/>
            <person name="Anvar S.Y."/>
            <person name="Agamennone V."/>
            <person name="Suring W."/>
            <person name="Smit S."/>
            <person name="van Straalen N.M."/>
            <person name="Roelofs D."/>
        </authorList>
    </citation>
    <scope>NUCLEOTIDE SEQUENCE [LARGE SCALE GENOMIC DNA]</scope>
    <source>
        <tissue evidence="11">Mixed pool</tissue>
    </source>
</reference>
<name>A0A1D2MK48_ORCCI</name>
<sequence length="1188" mass="133749">MRIIVGFQAEGTPPHIQSVRVTVPASGSLQSRKKDGGGNNTPQPRVTHHLVIEEGEDEEEEEEEEDHLADEPENQFANEMGECSLSIIDHGLTRLFYWLGVKIGNNPSYFLIVPFFMALLLGTGMQRLNYVDDPEYLFSPVDGAAKTERLIVEGLFPMNYTHRFHPSRFVRPGRFARLFIQALDGGTLLRQDVFKEIQELDQLMHNITIVWDEDEYKYDSICAAWEGDCYENDVMELGDSMAAIETKNISLTWPFFLTPNTYKTLGFPFIFGGYKISNRSTVDFVKAIQLNYFIAVNTPKQDSRGELWEQKVLDTLETMEGKWKHIKVARFTVRTLAQELEKNTFSVLPYFSVTAIWMVVFMIITCMMMDWVKSKPWLGIVGVISACLGSLAAFGLVCYCGVEFIGINMAAPFLMLGIGIDDTFVMLASWRRTSPHDPVPQRMGETYAEAAVSITITSITDMLSFWVGVITPFPCVQIFSIYSGAAVVATYIWHIFFFGGAIAWSGYHEAENRHSFLCWHTATPRSKIKGKSWWYRLWCTGGIDPDDPYNPKDNPDHGIMVFFRDYWGAFLNMTPVKIVVLAMFIAYLGVSCWGITKIQEGLERRKLTRYDSYAATFFDMEDQYFRDYPYRIQVVVSGELDYSNKTVQHTIEKMMRQFETSPYCSPQFTESWLRNFVNYVERSKDIFDFNITTEEQFLKTLTEEYIDSSSFYYDDIKFNENNTKIIASRFVIQSVNISDSNKERDMADTLRAIAKNQTGLNVTVFHPFFVFFDQFLLIRQTSINCVAIAAFIMMGVSLIFIPNPLCSLWVAFSIVSIEAGVVGFMSLWNVNLDAISMMNLIMCIGFSVDFSAHISYAYIAAKVDTPEERVKQCLYSLGLPIVQGAISTILGVIALLVAPSYIFITFFKVIFLVIFIAAMHGLLLLPVLLSLFGPGSCKKFCGDDNSLEMMSSEERKDKVVPYSFVVTPAGLDPKLSQGTDKYGRRWSTAQGYPGSMGLHGGQFVNGGVIPRVNGLKTTKAASPPSRNSLERDLGIGTSGEDESSESSLSKKNKRSSSNKMNHVKELYNNEGYLSDDEELAQSAPPTAANGVVHQQPRRTGVTLTNSLNHPRHSSSNSHNININNNNNTISNTNTKKDQSQRNRSGSLPQNAPDSTPMSGVVHINSTLPNGNARRKSSRGSYVSESKFP</sequence>
<evidence type="ECO:0000256" key="5">
    <source>
        <dbReference type="ARBA" id="ARBA00022989"/>
    </source>
</evidence>
<feature type="transmembrane region" description="Helical" evidence="9">
    <location>
        <begin position="781"/>
        <end position="801"/>
    </location>
</feature>
<keyword evidence="7" id="KW-0325">Glycoprotein</keyword>
<dbReference type="PROSITE" id="PS50156">
    <property type="entry name" value="SSD"/>
    <property type="match status" value="1"/>
</dbReference>
<feature type="transmembrane region" description="Helical" evidence="9">
    <location>
        <begin position="108"/>
        <end position="125"/>
    </location>
</feature>
<feature type="transmembrane region" description="Helical" evidence="9">
    <location>
        <begin position="840"/>
        <end position="861"/>
    </location>
</feature>
<dbReference type="PANTHER" id="PTHR10796:SF92">
    <property type="entry name" value="PATCHED-RELATED, ISOFORM A"/>
    <property type="match status" value="1"/>
</dbReference>
<evidence type="ECO:0000256" key="9">
    <source>
        <dbReference type="SAM" id="Phobius"/>
    </source>
</evidence>
<dbReference type="InterPro" id="IPR003392">
    <property type="entry name" value="PTHD_SSD"/>
</dbReference>
<feature type="compositionally biased region" description="Low complexity" evidence="8">
    <location>
        <begin position="1105"/>
        <end position="1133"/>
    </location>
</feature>
<feature type="transmembrane region" description="Helical" evidence="9">
    <location>
        <begin position="807"/>
        <end position="828"/>
    </location>
</feature>
<evidence type="ECO:0000313" key="11">
    <source>
        <dbReference type="EMBL" id="ODM93265.1"/>
    </source>
</evidence>
<dbReference type="InterPro" id="IPR000731">
    <property type="entry name" value="SSD"/>
</dbReference>
<dbReference type="GO" id="GO:0030659">
    <property type="term" value="C:cytoplasmic vesicle membrane"/>
    <property type="evidence" value="ECO:0007669"/>
    <property type="project" value="TreeGrafter"/>
</dbReference>
<dbReference type="InterPro" id="IPR051697">
    <property type="entry name" value="Patched_domain-protein"/>
</dbReference>
<feature type="region of interest" description="Disordered" evidence="8">
    <location>
        <begin position="1077"/>
        <end position="1188"/>
    </location>
</feature>
<feature type="region of interest" description="Disordered" evidence="8">
    <location>
        <begin position="1016"/>
        <end position="1062"/>
    </location>
</feature>
<feature type="transmembrane region" description="Helical" evidence="9">
    <location>
        <begin position="409"/>
        <end position="430"/>
    </location>
</feature>
<evidence type="ECO:0000256" key="4">
    <source>
        <dbReference type="ARBA" id="ARBA00022692"/>
    </source>
</evidence>
<organism evidence="11 12">
    <name type="scientific">Orchesella cincta</name>
    <name type="common">Springtail</name>
    <name type="synonym">Podura cincta</name>
    <dbReference type="NCBI Taxonomy" id="48709"/>
    <lineage>
        <taxon>Eukaryota</taxon>
        <taxon>Metazoa</taxon>
        <taxon>Ecdysozoa</taxon>
        <taxon>Arthropoda</taxon>
        <taxon>Hexapoda</taxon>
        <taxon>Collembola</taxon>
        <taxon>Entomobryomorpha</taxon>
        <taxon>Entomobryoidea</taxon>
        <taxon>Orchesellidae</taxon>
        <taxon>Orchesellinae</taxon>
        <taxon>Orchesella</taxon>
    </lineage>
</organism>
<dbReference type="OMA" id="THSNPIE"/>
<accession>A0A1D2MK48</accession>
<dbReference type="SUPFAM" id="SSF82866">
    <property type="entry name" value="Multidrug efflux transporter AcrB transmembrane domain"/>
    <property type="match status" value="2"/>
</dbReference>
<dbReference type="EMBL" id="LJIJ01001034">
    <property type="protein sequence ID" value="ODM93265.1"/>
    <property type="molecule type" value="Genomic_DNA"/>
</dbReference>
<keyword evidence="3" id="KW-1003">Cell membrane</keyword>
<feature type="compositionally biased region" description="Polar residues" evidence="8">
    <location>
        <begin position="1178"/>
        <end position="1188"/>
    </location>
</feature>
<dbReference type="GO" id="GO:0005886">
    <property type="term" value="C:plasma membrane"/>
    <property type="evidence" value="ECO:0007669"/>
    <property type="project" value="UniProtKB-SubCell"/>
</dbReference>
<feature type="region of interest" description="Disordered" evidence="8">
    <location>
        <begin position="25"/>
        <end position="47"/>
    </location>
</feature>
<evidence type="ECO:0000259" key="10">
    <source>
        <dbReference type="PROSITE" id="PS50156"/>
    </source>
</evidence>
<feature type="transmembrane region" description="Helical" evidence="9">
    <location>
        <begin position="377"/>
        <end position="402"/>
    </location>
</feature>
<dbReference type="AlphaFoldDB" id="A0A1D2MK48"/>
<feature type="transmembrane region" description="Helical" evidence="9">
    <location>
        <begin position="909"/>
        <end position="932"/>
    </location>
</feature>
<feature type="transmembrane region" description="Helical" evidence="9">
    <location>
        <begin position="881"/>
        <end position="902"/>
    </location>
</feature>
<dbReference type="Pfam" id="PF02460">
    <property type="entry name" value="Patched"/>
    <property type="match status" value="1"/>
</dbReference>
<evidence type="ECO:0000256" key="1">
    <source>
        <dbReference type="ARBA" id="ARBA00004651"/>
    </source>
</evidence>
<keyword evidence="12" id="KW-1185">Reference proteome</keyword>
<dbReference type="FunFam" id="1.20.1640.10:FF:000013">
    <property type="entry name" value="PaTched Related family"/>
    <property type="match status" value="1"/>
</dbReference>
<comment type="similarity">
    <text evidence="2">Belongs to the patched family.</text>
</comment>
<gene>
    <name evidence="11" type="ORF">Ocin01_13419</name>
</gene>
<keyword evidence="6 9" id="KW-0472">Membrane</keyword>
<feature type="transmembrane region" description="Helical" evidence="9">
    <location>
        <begin position="347"/>
        <end position="371"/>
    </location>
</feature>
<comment type="subcellular location">
    <subcellularLocation>
        <location evidence="1">Cell membrane</location>
        <topology evidence="1">Multi-pass membrane protein</topology>
    </subcellularLocation>
</comment>
<feature type="transmembrane region" description="Helical" evidence="9">
    <location>
        <begin position="481"/>
        <end position="507"/>
    </location>
</feature>
<evidence type="ECO:0000313" key="12">
    <source>
        <dbReference type="Proteomes" id="UP000094527"/>
    </source>
</evidence>
<comment type="caution">
    <text evidence="11">The sequence shown here is derived from an EMBL/GenBank/DDBJ whole genome shotgun (WGS) entry which is preliminary data.</text>
</comment>
<dbReference type="PANTHER" id="PTHR10796">
    <property type="entry name" value="PATCHED-RELATED"/>
    <property type="match status" value="1"/>
</dbReference>
<dbReference type="Proteomes" id="UP000094527">
    <property type="component" value="Unassembled WGS sequence"/>
</dbReference>
<feature type="transmembrane region" description="Helical" evidence="9">
    <location>
        <begin position="576"/>
        <end position="596"/>
    </location>
</feature>
<feature type="transmembrane region" description="Helical" evidence="9">
    <location>
        <begin position="450"/>
        <end position="469"/>
    </location>
</feature>
<evidence type="ECO:0000256" key="7">
    <source>
        <dbReference type="ARBA" id="ARBA00023180"/>
    </source>
</evidence>
<dbReference type="Gene3D" id="1.20.1640.10">
    <property type="entry name" value="Multidrug efflux transporter AcrB transmembrane domain"/>
    <property type="match status" value="2"/>
</dbReference>
<feature type="compositionally biased region" description="Polar residues" evidence="8">
    <location>
        <begin position="1141"/>
        <end position="1169"/>
    </location>
</feature>
<evidence type="ECO:0000256" key="2">
    <source>
        <dbReference type="ARBA" id="ARBA00005585"/>
    </source>
</evidence>
<evidence type="ECO:0000256" key="3">
    <source>
        <dbReference type="ARBA" id="ARBA00022475"/>
    </source>
</evidence>
<evidence type="ECO:0000256" key="8">
    <source>
        <dbReference type="SAM" id="MobiDB-lite"/>
    </source>
</evidence>
<dbReference type="STRING" id="48709.A0A1D2MK48"/>
<evidence type="ECO:0000256" key="6">
    <source>
        <dbReference type="ARBA" id="ARBA00023136"/>
    </source>
</evidence>
<feature type="compositionally biased region" description="Polar residues" evidence="8">
    <location>
        <begin position="1016"/>
        <end position="1027"/>
    </location>
</feature>
<keyword evidence="4 9" id="KW-0812">Transmembrane</keyword>
<keyword evidence="5 9" id="KW-1133">Transmembrane helix</keyword>
<feature type="domain" description="SSD" evidence="10">
    <location>
        <begin position="347"/>
        <end position="504"/>
    </location>
</feature>
<protein>
    <submittedName>
        <fullName evidence="11">Patched domain-containing protein 3</fullName>
    </submittedName>
</protein>
<proteinExistence type="inferred from homology"/>